<evidence type="ECO:0000256" key="7">
    <source>
        <dbReference type="ARBA" id="ARBA00022848"/>
    </source>
</evidence>
<dbReference type="PROSITE" id="PS00191">
    <property type="entry name" value="CYTOCHROME_B5_1"/>
    <property type="match status" value="1"/>
</dbReference>
<dbReference type="InterPro" id="IPR036400">
    <property type="entry name" value="Cyt_B5-like_heme/steroid_sf"/>
</dbReference>
<protein>
    <recommendedName>
        <fullName evidence="14">Cytochrome b5 heme-binding domain-containing protein</fullName>
    </recommendedName>
</protein>
<name>A0A100IQ41_ASPNG</name>
<evidence type="ECO:0000256" key="12">
    <source>
        <dbReference type="ARBA" id="ARBA00038168"/>
    </source>
</evidence>
<dbReference type="AlphaFoldDB" id="A0A100IQ41"/>
<feature type="transmembrane region" description="Helical" evidence="13">
    <location>
        <begin position="108"/>
        <end position="126"/>
    </location>
</feature>
<evidence type="ECO:0000313" key="15">
    <source>
        <dbReference type="EMBL" id="GAQ45313.1"/>
    </source>
</evidence>
<feature type="domain" description="Cytochrome b5 heme-binding" evidence="14">
    <location>
        <begin position="1"/>
        <end position="76"/>
    </location>
</feature>
<evidence type="ECO:0000259" key="14">
    <source>
        <dbReference type="PROSITE" id="PS50255"/>
    </source>
</evidence>
<keyword evidence="5 13" id="KW-0479">Metal-binding</keyword>
<dbReference type="Gene3D" id="3.10.120.10">
    <property type="entry name" value="Cytochrome b5-like heme/steroid binding domain"/>
    <property type="match status" value="1"/>
</dbReference>
<keyword evidence="8" id="KW-0249">Electron transport</keyword>
<dbReference type="InterPro" id="IPR001199">
    <property type="entry name" value="Cyt_B5-like_heme/steroid-bd"/>
</dbReference>
<keyword evidence="3 13" id="KW-0349">Heme</keyword>
<dbReference type="GO" id="GO:0020037">
    <property type="term" value="F:heme binding"/>
    <property type="evidence" value="ECO:0007669"/>
    <property type="project" value="UniProtKB-UniRule"/>
</dbReference>
<dbReference type="SUPFAM" id="SSF55856">
    <property type="entry name" value="Cytochrome b5-like heme/steroid binding domain"/>
    <property type="match status" value="1"/>
</dbReference>
<reference evidence="16" key="1">
    <citation type="journal article" date="2016" name="Genome Announc.">
        <title>Draft genome sequence of Aspergillus niger strain An76.</title>
        <authorList>
            <person name="Gong W."/>
            <person name="Cheng Z."/>
            <person name="Zhang H."/>
            <person name="Liu L."/>
            <person name="Gao P."/>
            <person name="Wang L."/>
        </authorList>
    </citation>
    <scope>NUCLEOTIDE SEQUENCE [LARGE SCALE GENOMIC DNA]</scope>
    <source>
        <strain evidence="16">An76</strain>
    </source>
</reference>
<gene>
    <name evidence="15" type="ORF">ABL_07974</name>
</gene>
<evidence type="ECO:0000256" key="5">
    <source>
        <dbReference type="ARBA" id="ARBA00022723"/>
    </source>
</evidence>
<keyword evidence="4 13" id="KW-0812">Transmembrane</keyword>
<comment type="caution">
    <text evidence="15">The sequence shown here is derived from an EMBL/GenBank/DDBJ whole genome shotgun (WGS) entry which is preliminary data.</text>
</comment>
<dbReference type="InterPro" id="IPR050668">
    <property type="entry name" value="Cytochrome_b5"/>
</dbReference>
<accession>A0A100IQ41</accession>
<evidence type="ECO:0000256" key="8">
    <source>
        <dbReference type="ARBA" id="ARBA00022982"/>
    </source>
</evidence>
<dbReference type="Proteomes" id="UP000068243">
    <property type="component" value="Unassembled WGS sequence"/>
</dbReference>
<dbReference type="PROSITE" id="PS50255">
    <property type="entry name" value="CYTOCHROME_B5_2"/>
    <property type="match status" value="1"/>
</dbReference>
<dbReference type="EMBL" id="BCMY01000015">
    <property type="protein sequence ID" value="GAQ45313.1"/>
    <property type="molecule type" value="Genomic_DNA"/>
</dbReference>
<evidence type="ECO:0000256" key="1">
    <source>
        <dbReference type="ARBA" id="ARBA00004131"/>
    </source>
</evidence>
<keyword evidence="7" id="KW-0492">Microsome</keyword>
<keyword evidence="2" id="KW-0813">Transport</keyword>
<evidence type="ECO:0000256" key="13">
    <source>
        <dbReference type="RuleBase" id="RU362121"/>
    </source>
</evidence>
<dbReference type="GO" id="GO:0005789">
    <property type="term" value="C:endoplasmic reticulum membrane"/>
    <property type="evidence" value="ECO:0007669"/>
    <property type="project" value="UniProtKB-SubCell"/>
</dbReference>
<evidence type="ECO:0000256" key="2">
    <source>
        <dbReference type="ARBA" id="ARBA00022448"/>
    </source>
</evidence>
<dbReference type="GO" id="GO:0046872">
    <property type="term" value="F:metal ion binding"/>
    <property type="evidence" value="ECO:0007669"/>
    <property type="project" value="UniProtKB-UniRule"/>
</dbReference>
<dbReference type="PRINTS" id="PR00363">
    <property type="entry name" value="CYTOCHROMEB5"/>
</dbReference>
<dbReference type="InterPro" id="IPR018506">
    <property type="entry name" value="Cyt_B5_heme-BS"/>
</dbReference>
<comment type="caution">
    <text evidence="13">Lacks conserved residue(s) required for the propagation of feature annotation.</text>
</comment>
<proteinExistence type="inferred from homology"/>
<evidence type="ECO:0000313" key="16">
    <source>
        <dbReference type="Proteomes" id="UP000068243"/>
    </source>
</evidence>
<comment type="subcellular location">
    <subcellularLocation>
        <location evidence="1">Endoplasmic reticulum membrane</location>
        <topology evidence="1">Single-pass membrane protein</topology>
        <orientation evidence="1">Cytoplasmic side</orientation>
    </subcellularLocation>
    <subcellularLocation>
        <location evidence="11">Microsome membrane</location>
        <topology evidence="11">Single-pass membrane protein</topology>
        <orientation evidence="11">Cytoplasmic side</orientation>
    </subcellularLocation>
</comment>
<dbReference type="GO" id="GO:0016126">
    <property type="term" value="P:sterol biosynthetic process"/>
    <property type="evidence" value="ECO:0007669"/>
    <property type="project" value="TreeGrafter"/>
</dbReference>
<evidence type="ECO:0000256" key="6">
    <source>
        <dbReference type="ARBA" id="ARBA00022824"/>
    </source>
</evidence>
<sequence length="196" mass="21389">MRSYSSAEVKEQGAARPLIIIHGKVYDVSSYLDEHPGGKDLLLDVIGTDATEHFVQAGHSDEAQDTLSSLAVGRVKDYQHRNAQETKSALFQIDNNAAATPSQVSSRLAMAVPSTAFLALCLRLVIRHANIGSTWIQFPQVGISLFTLNVPSTLLLSSVIALMVSLGAFIYCVSRVIYVEFGYGKYPEVIPSSRRF</sequence>
<dbReference type="OrthoDB" id="260519at2759"/>
<evidence type="ECO:0000256" key="11">
    <source>
        <dbReference type="ARBA" id="ARBA00037877"/>
    </source>
</evidence>
<keyword evidence="10 13" id="KW-0472">Membrane</keyword>
<organism evidence="15 16">
    <name type="scientific">Aspergillus niger</name>
    <dbReference type="NCBI Taxonomy" id="5061"/>
    <lineage>
        <taxon>Eukaryota</taxon>
        <taxon>Fungi</taxon>
        <taxon>Dikarya</taxon>
        <taxon>Ascomycota</taxon>
        <taxon>Pezizomycotina</taxon>
        <taxon>Eurotiomycetes</taxon>
        <taxon>Eurotiomycetidae</taxon>
        <taxon>Eurotiales</taxon>
        <taxon>Aspergillaceae</taxon>
        <taxon>Aspergillus</taxon>
        <taxon>Aspergillus subgen. Circumdati</taxon>
    </lineage>
</organism>
<dbReference type="PANTHER" id="PTHR19359:SF150">
    <property type="entry name" value="CYTOCHROME B5"/>
    <property type="match status" value="1"/>
</dbReference>
<keyword evidence="13" id="KW-1133">Transmembrane helix</keyword>
<keyword evidence="9 13" id="KW-0408">Iron</keyword>
<feature type="transmembrane region" description="Helical" evidence="13">
    <location>
        <begin position="154"/>
        <end position="178"/>
    </location>
</feature>
<evidence type="ECO:0000256" key="9">
    <source>
        <dbReference type="ARBA" id="ARBA00023004"/>
    </source>
</evidence>
<keyword evidence="6" id="KW-0256">Endoplasmic reticulum</keyword>
<comment type="similarity">
    <text evidence="12 13">Belongs to the cytochrome b5 family.</text>
</comment>
<dbReference type="SMART" id="SM01117">
    <property type="entry name" value="Cyt-b5"/>
    <property type="match status" value="1"/>
</dbReference>
<dbReference type="Pfam" id="PF00173">
    <property type="entry name" value="Cyt-b5"/>
    <property type="match status" value="1"/>
</dbReference>
<dbReference type="PANTHER" id="PTHR19359">
    <property type="entry name" value="CYTOCHROME B5"/>
    <property type="match status" value="1"/>
</dbReference>
<evidence type="ECO:0000256" key="3">
    <source>
        <dbReference type="ARBA" id="ARBA00022617"/>
    </source>
</evidence>
<evidence type="ECO:0000256" key="10">
    <source>
        <dbReference type="ARBA" id="ARBA00023136"/>
    </source>
</evidence>
<evidence type="ECO:0000256" key="4">
    <source>
        <dbReference type="ARBA" id="ARBA00022692"/>
    </source>
</evidence>